<name>A0A0P8A3Z7_9EURY</name>
<dbReference type="AlphaFoldDB" id="A0A0P8A3Z7"/>
<evidence type="ECO:0000313" key="2">
    <source>
        <dbReference type="Proteomes" id="UP000050360"/>
    </source>
</evidence>
<dbReference type="EMBL" id="LKCM01000432">
    <property type="protein sequence ID" value="KPQ41126.1"/>
    <property type="molecule type" value="Genomic_DNA"/>
</dbReference>
<comment type="caution">
    <text evidence="1">The sequence shown here is derived from an EMBL/GenBank/DDBJ whole genome shotgun (WGS) entry which is preliminary data.</text>
</comment>
<evidence type="ECO:0000313" key="1">
    <source>
        <dbReference type="EMBL" id="KPQ41126.1"/>
    </source>
</evidence>
<sequence length="64" mass="7365">MKPQDMKKGSCIIVRNNGKDNILGIVEHLKTLSTMIEIQVRSQEINATEAKHFKINLYMNEFDS</sequence>
<gene>
    <name evidence="1" type="ORF">MPEBLZ_04328</name>
</gene>
<protein>
    <submittedName>
        <fullName evidence="1">Uncharacterized protein</fullName>
    </submittedName>
</protein>
<reference evidence="1 2" key="1">
    <citation type="submission" date="2015-09" db="EMBL/GenBank/DDBJ databases">
        <title>A metagenomics-based metabolic model of nitrate-dependent anaerobic oxidation of methane by Methanoperedens-like archaea.</title>
        <authorList>
            <person name="Arshad A."/>
            <person name="Speth D.R."/>
            <person name="De Graaf R.M."/>
            <person name="Op Den Camp H.J."/>
            <person name="Jetten M.S."/>
            <person name="Welte C.U."/>
        </authorList>
    </citation>
    <scope>NUCLEOTIDE SEQUENCE [LARGE SCALE GENOMIC DNA]</scope>
</reference>
<proteinExistence type="predicted"/>
<organism evidence="1 2">
    <name type="scientific">Candidatus Methanoperedens nitratireducens</name>
    <dbReference type="NCBI Taxonomy" id="1392998"/>
    <lineage>
        <taxon>Archaea</taxon>
        <taxon>Methanobacteriati</taxon>
        <taxon>Methanobacteriota</taxon>
        <taxon>Stenosarchaea group</taxon>
        <taxon>Methanomicrobia</taxon>
        <taxon>Methanosarcinales</taxon>
        <taxon>ANME-2 cluster</taxon>
        <taxon>Candidatus Methanoperedentaceae</taxon>
        <taxon>Candidatus Methanoperedens</taxon>
    </lineage>
</organism>
<dbReference type="Proteomes" id="UP000050360">
    <property type="component" value="Unassembled WGS sequence"/>
</dbReference>
<accession>A0A0P8A3Z7</accession>